<dbReference type="InterPro" id="IPR024535">
    <property type="entry name" value="RHGA/B-epi-like_pectate_lyase"/>
</dbReference>
<dbReference type="SUPFAM" id="SSF51126">
    <property type="entry name" value="Pectin lyase-like"/>
    <property type="match status" value="2"/>
</dbReference>
<dbReference type="InterPro" id="IPR011050">
    <property type="entry name" value="Pectin_lyase_fold/virulence"/>
</dbReference>
<organism evidence="2 3">
    <name type="scientific">Beauveria bassiana</name>
    <name type="common">White muscardine disease fungus</name>
    <name type="synonym">Tritirachium shiotae</name>
    <dbReference type="NCBI Taxonomy" id="176275"/>
    <lineage>
        <taxon>Eukaryota</taxon>
        <taxon>Fungi</taxon>
        <taxon>Dikarya</taxon>
        <taxon>Ascomycota</taxon>
        <taxon>Pezizomycotina</taxon>
        <taxon>Sordariomycetes</taxon>
        <taxon>Hypocreomycetidae</taxon>
        <taxon>Hypocreales</taxon>
        <taxon>Cordycipitaceae</taxon>
        <taxon>Beauveria</taxon>
    </lineage>
</organism>
<dbReference type="AlphaFoldDB" id="A0A2N6NQX3"/>
<dbReference type="Gene3D" id="2.160.20.10">
    <property type="entry name" value="Single-stranded right-handed beta-helix, Pectin lyase-like"/>
    <property type="match status" value="2"/>
</dbReference>
<comment type="caution">
    <text evidence="2">The sequence shown here is derived from an EMBL/GenBank/DDBJ whole genome shotgun (WGS) entry which is preliminary data.</text>
</comment>
<name>A0A2N6NQX3_BEABA</name>
<dbReference type="Pfam" id="PF12708">
    <property type="entry name" value="Pect-lyase_RHGA_epim"/>
    <property type="match status" value="1"/>
</dbReference>
<accession>A0A2N6NQX3</accession>
<evidence type="ECO:0000259" key="1">
    <source>
        <dbReference type="Pfam" id="PF12708"/>
    </source>
</evidence>
<gene>
    <name evidence="2" type="primary">bgn13.1_1</name>
    <name evidence="2" type="ORF">BM221_004317</name>
</gene>
<evidence type="ECO:0000313" key="2">
    <source>
        <dbReference type="EMBL" id="PMB69672.1"/>
    </source>
</evidence>
<dbReference type="EMBL" id="MRVG01000004">
    <property type="protein sequence ID" value="PMB69672.1"/>
    <property type="molecule type" value="Genomic_DNA"/>
</dbReference>
<evidence type="ECO:0000313" key="3">
    <source>
        <dbReference type="Proteomes" id="UP000235728"/>
    </source>
</evidence>
<reference evidence="2 3" key="1">
    <citation type="journal article" date="2016" name="Appl. Microbiol. Biotechnol.">
        <title>Characterization of T-DNA insertion mutants with decreased virulence in the entomopathogenic fungus Beauveria bassiana JEF-007.</title>
        <authorList>
            <person name="Kim S."/>
            <person name="Lee S.J."/>
            <person name="Nai Y.S."/>
            <person name="Yu J.S."/>
            <person name="Lee M.R."/>
            <person name="Yang Y.T."/>
            <person name="Kim J.S."/>
        </authorList>
    </citation>
    <scope>NUCLEOTIDE SEQUENCE [LARGE SCALE GENOMIC DNA]</scope>
    <source>
        <strain evidence="2 3">JEF-007</strain>
    </source>
</reference>
<dbReference type="Proteomes" id="UP000235728">
    <property type="component" value="Unassembled WGS sequence"/>
</dbReference>
<protein>
    <submittedName>
        <fullName evidence="2">Glucan endo-1,3-beta-glucosidase BGN13.1</fullName>
    </submittedName>
</protein>
<feature type="domain" description="Rhamnogalacturonase A/B/Epimerase-like pectate lyase" evidence="1">
    <location>
        <begin position="62"/>
        <end position="234"/>
    </location>
</feature>
<proteinExistence type="predicted"/>
<dbReference type="InterPro" id="IPR012334">
    <property type="entry name" value="Pectin_lyas_fold"/>
</dbReference>
<sequence length="498" mass="52513">MASLGRQPVEERLNRLVISIEPHGLHSESSYNPVAACSACCLINIITSDGPSGNCNNCWLAGQPRVIYLAPGTCTLSSTLYEYTDTVIIADAFNPPVTKASSGFNGDYLIDGGQGDVFDRPCGGFGGETHFSIMFRNVILDTTSSTGKAGFTALSWAVAQNCALVNDKISMPQSAHTGMVMGPGSIISVSDVHFTYGNVGLHWAGHQQGQLKGMSFDQCTIGILIDGGNNISILAPSCNTVGNCIVVNSGHPWAAVIDGQNTNSGDLFTSKVQYPSFMLKNISNNNGQIKFVTIDDNARIGGKNSLGTCIYGNTRGVNLIYQTNPSEKAPNRPAALAPGGKYPSISAPQYADKKVSDVINLKDVNQNGGFNLHGYGNVDDTQALEGALNTAATKGKKVTSTAGIPPGTELYGEAGSTISGFGKAFASASNPTPVVQIGSTPDQKGTARVQDIRFTVHEALAGAILLRINMAGNSPGYSLEISLILHDEQEFIFVKYRD</sequence>